<dbReference type="PROSITE" id="PS00018">
    <property type="entry name" value="EF_HAND_1"/>
    <property type="match status" value="1"/>
</dbReference>
<dbReference type="InterPro" id="IPR037066">
    <property type="entry name" value="Plug_dom_sf"/>
</dbReference>
<dbReference type="InterPro" id="IPR036942">
    <property type="entry name" value="Beta-barrel_TonB_sf"/>
</dbReference>
<keyword evidence="5 9" id="KW-0798">TonB box</keyword>
<dbReference type="RefSeq" id="WP_142526295.1">
    <property type="nucleotide sequence ID" value="NZ_CBCSJO010000002.1"/>
</dbReference>
<keyword evidence="13" id="KW-1185">Reference proteome</keyword>
<feature type="domain" description="TonB-dependent receptor-like beta-barrel" evidence="10">
    <location>
        <begin position="428"/>
        <end position="1003"/>
    </location>
</feature>
<name>A0A521AGG7_9SPHI</name>
<dbReference type="GO" id="GO:0009279">
    <property type="term" value="C:cell outer membrane"/>
    <property type="evidence" value="ECO:0007669"/>
    <property type="project" value="UniProtKB-SubCell"/>
</dbReference>
<dbReference type="Pfam" id="PF00593">
    <property type="entry name" value="TonB_dep_Rec_b-barrel"/>
    <property type="match status" value="1"/>
</dbReference>
<dbReference type="InterPro" id="IPR008969">
    <property type="entry name" value="CarboxyPept-like_regulatory"/>
</dbReference>
<dbReference type="AlphaFoldDB" id="A0A521AGG7"/>
<feature type="domain" description="TonB-dependent receptor plug" evidence="11">
    <location>
        <begin position="143"/>
        <end position="260"/>
    </location>
</feature>
<reference evidence="12 13" key="1">
    <citation type="submission" date="2017-05" db="EMBL/GenBank/DDBJ databases">
        <authorList>
            <person name="Varghese N."/>
            <person name="Submissions S."/>
        </authorList>
    </citation>
    <scope>NUCLEOTIDE SEQUENCE [LARGE SCALE GENOMIC DNA]</scope>
    <source>
        <strain evidence="12 13">DSM 19036</strain>
    </source>
</reference>
<dbReference type="Gene3D" id="2.60.40.1120">
    <property type="entry name" value="Carboxypeptidase-like, regulatory domain"/>
    <property type="match status" value="1"/>
</dbReference>
<dbReference type="PROSITE" id="PS52016">
    <property type="entry name" value="TONB_DEPENDENT_REC_3"/>
    <property type="match status" value="1"/>
</dbReference>
<dbReference type="Pfam" id="PF07715">
    <property type="entry name" value="Plug"/>
    <property type="match status" value="1"/>
</dbReference>
<dbReference type="EMBL" id="FXTN01000001">
    <property type="protein sequence ID" value="SMO33897.1"/>
    <property type="molecule type" value="Genomic_DNA"/>
</dbReference>
<evidence type="ECO:0000256" key="3">
    <source>
        <dbReference type="ARBA" id="ARBA00022452"/>
    </source>
</evidence>
<evidence type="ECO:0000256" key="2">
    <source>
        <dbReference type="ARBA" id="ARBA00022448"/>
    </source>
</evidence>
<keyword evidence="3 8" id="KW-1134">Transmembrane beta strand</keyword>
<dbReference type="InterPro" id="IPR023997">
    <property type="entry name" value="TonB-dep_OMP_SusC/RagA_CS"/>
</dbReference>
<dbReference type="SUPFAM" id="SSF56935">
    <property type="entry name" value="Porins"/>
    <property type="match status" value="1"/>
</dbReference>
<dbReference type="NCBIfam" id="TIGR04057">
    <property type="entry name" value="SusC_RagA_signa"/>
    <property type="match status" value="1"/>
</dbReference>
<evidence type="ECO:0000256" key="9">
    <source>
        <dbReference type="RuleBase" id="RU003357"/>
    </source>
</evidence>
<dbReference type="OrthoDB" id="899266at2"/>
<keyword evidence="7 8" id="KW-0998">Cell outer membrane</keyword>
<dbReference type="InterPro" id="IPR000531">
    <property type="entry name" value="Beta-barrel_TonB"/>
</dbReference>
<dbReference type="Pfam" id="PF13715">
    <property type="entry name" value="CarbopepD_reg_2"/>
    <property type="match status" value="1"/>
</dbReference>
<evidence type="ECO:0000256" key="1">
    <source>
        <dbReference type="ARBA" id="ARBA00004571"/>
    </source>
</evidence>
<sequence length="1041" mass="114496">MNQFYNAGRVSGPYGHAAPKKARQHIFPLIILLLSLPFFAAAQQTSPLVNSSLSGTVIDAKTKETLIGAVVHIEGTTHQVSTDKNGKFNFVTGQKFPYTVTVSFIGYQKATVIVNESPVTISLNESSNQLNDVVVVGYGTQKKTSLTSAISTISGNTLVQRPVSNVQQSLQGLAPGVTVLDRGGAPGQSSATIRVRGITTFNINSSSTGGYNLDKNDALVIVDGIEQKLADINPDDIDNVSVLKDAASTAIYGSRATNGVILITTKRAKENRLTINYNYYYATQNAINKPEMMGLEAYMRMQQAAYTNAGAALPARFTEESVQTWISATDREKYPLPNVWFDRVLKSAPMQNHSLSIAGGDEKVKTRLSARYLNQDGIAPNFKDELKEVKLNTDYTASGILKFTGDLNYRANHATNPTVDPFNNLFHGSLWAVPKYADGTYGLSTQGNNPLMFAEIGGISTKFDDNLVANLKAELEILPGLKISTQYGARIQNIQQKIFTNAYSNTDKITNINKTVANNSLTEVRNNLREYTWNNLITYDKTAGKSSFRGLIGHSEISNTQNYLTAYRERFYNNDVTSIGQGANDGTKSNSGYDAKFGLRSFFGRVNYSYDNKYLLEANGRYDGSSKFTGDKRYGFFPSFSAGWRVSQEDFWKSLSNTVNELKIRGSWGKTGNQSVDLYSYYSALALTTYTFGGAAVPGYRQSTLANTDLGWESTTQLDIGLDAAFLKNRLSFTADYYRKVTNDILLNLGIPATVGLAAPPQNAGSVENKGFEFNVGYRGGDSDFKYNISGNLSINNNKVLDLKGTGPYITGSDIDPRYIIKAGLPVNTLWGYQTAGLFQTQAEVDSYPTYAANSKPGDVKYVDRNNDGKIDANDMTVIGNPFPKYTFGLSSDFSYKGFDLNFLFQGAANVDTRLAGALAEMGNQEGFTSAIYTNNYWTPTNTGARFARPLKFDLRNVATSDRLVIDGSYLRLKNVQLGYTLPKELISKLRFSRIRVYVSATNVLTFSKLNEWKLDPEVESGRATYYPQTSLYTAGINVQF</sequence>
<keyword evidence="4 8" id="KW-0812">Transmembrane</keyword>
<evidence type="ECO:0000256" key="7">
    <source>
        <dbReference type="ARBA" id="ARBA00023237"/>
    </source>
</evidence>
<protein>
    <submittedName>
        <fullName evidence="12">TonB-linked outer membrane protein, SusC/RagA family</fullName>
    </submittedName>
</protein>
<evidence type="ECO:0000256" key="8">
    <source>
        <dbReference type="PROSITE-ProRule" id="PRU01360"/>
    </source>
</evidence>
<evidence type="ECO:0000256" key="5">
    <source>
        <dbReference type="ARBA" id="ARBA00023077"/>
    </source>
</evidence>
<accession>A0A521AGG7</accession>
<comment type="similarity">
    <text evidence="8 9">Belongs to the TonB-dependent receptor family.</text>
</comment>
<comment type="subcellular location">
    <subcellularLocation>
        <location evidence="1 8">Cell outer membrane</location>
        <topology evidence="1 8">Multi-pass membrane protein</topology>
    </subcellularLocation>
</comment>
<evidence type="ECO:0000313" key="12">
    <source>
        <dbReference type="EMBL" id="SMO33897.1"/>
    </source>
</evidence>
<evidence type="ECO:0000313" key="13">
    <source>
        <dbReference type="Proteomes" id="UP000320300"/>
    </source>
</evidence>
<dbReference type="InterPro" id="IPR039426">
    <property type="entry name" value="TonB-dep_rcpt-like"/>
</dbReference>
<dbReference type="Gene3D" id="2.40.170.20">
    <property type="entry name" value="TonB-dependent receptor, beta-barrel domain"/>
    <property type="match status" value="1"/>
</dbReference>
<dbReference type="InterPro" id="IPR023996">
    <property type="entry name" value="TonB-dep_OMP_SusC/RagA"/>
</dbReference>
<dbReference type="Proteomes" id="UP000320300">
    <property type="component" value="Unassembled WGS sequence"/>
</dbReference>
<dbReference type="SUPFAM" id="SSF49464">
    <property type="entry name" value="Carboxypeptidase regulatory domain-like"/>
    <property type="match status" value="1"/>
</dbReference>
<dbReference type="Gene3D" id="2.170.130.10">
    <property type="entry name" value="TonB-dependent receptor, plug domain"/>
    <property type="match status" value="1"/>
</dbReference>
<keyword evidence="6 8" id="KW-0472">Membrane</keyword>
<proteinExistence type="inferred from homology"/>
<gene>
    <name evidence="12" type="ORF">SAMN06265348_101177</name>
</gene>
<dbReference type="NCBIfam" id="TIGR04056">
    <property type="entry name" value="OMP_RagA_SusC"/>
    <property type="match status" value="1"/>
</dbReference>
<evidence type="ECO:0000259" key="11">
    <source>
        <dbReference type="Pfam" id="PF07715"/>
    </source>
</evidence>
<evidence type="ECO:0000256" key="4">
    <source>
        <dbReference type="ARBA" id="ARBA00022692"/>
    </source>
</evidence>
<evidence type="ECO:0000259" key="10">
    <source>
        <dbReference type="Pfam" id="PF00593"/>
    </source>
</evidence>
<keyword evidence="2 8" id="KW-0813">Transport</keyword>
<evidence type="ECO:0000256" key="6">
    <source>
        <dbReference type="ARBA" id="ARBA00023136"/>
    </source>
</evidence>
<dbReference type="InterPro" id="IPR012910">
    <property type="entry name" value="Plug_dom"/>
</dbReference>
<organism evidence="12 13">
    <name type="scientific">Pedobacter westerhofensis</name>
    <dbReference type="NCBI Taxonomy" id="425512"/>
    <lineage>
        <taxon>Bacteria</taxon>
        <taxon>Pseudomonadati</taxon>
        <taxon>Bacteroidota</taxon>
        <taxon>Sphingobacteriia</taxon>
        <taxon>Sphingobacteriales</taxon>
        <taxon>Sphingobacteriaceae</taxon>
        <taxon>Pedobacter</taxon>
    </lineage>
</organism>
<dbReference type="InterPro" id="IPR018247">
    <property type="entry name" value="EF_Hand_1_Ca_BS"/>
</dbReference>
<dbReference type="FunFam" id="2.170.130.10:FF:000003">
    <property type="entry name" value="SusC/RagA family TonB-linked outer membrane protein"/>
    <property type="match status" value="1"/>
</dbReference>